<organism evidence="1 2">
    <name type="scientific">Ricinus communis</name>
    <name type="common">Castor bean</name>
    <dbReference type="NCBI Taxonomy" id="3988"/>
    <lineage>
        <taxon>Eukaryota</taxon>
        <taxon>Viridiplantae</taxon>
        <taxon>Streptophyta</taxon>
        <taxon>Embryophyta</taxon>
        <taxon>Tracheophyta</taxon>
        <taxon>Spermatophyta</taxon>
        <taxon>Magnoliopsida</taxon>
        <taxon>eudicotyledons</taxon>
        <taxon>Gunneridae</taxon>
        <taxon>Pentapetalae</taxon>
        <taxon>rosids</taxon>
        <taxon>fabids</taxon>
        <taxon>Malpighiales</taxon>
        <taxon>Euphorbiaceae</taxon>
        <taxon>Acalyphoideae</taxon>
        <taxon>Acalypheae</taxon>
        <taxon>Ricinus</taxon>
    </lineage>
</organism>
<dbReference type="EMBL" id="EQ973914">
    <property type="protein sequence ID" value="EEF39058.1"/>
    <property type="molecule type" value="Genomic_DNA"/>
</dbReference>
<keyword evidence="2" id="KW-1185">Reference proteome</keyword>
<dbReference type="Proteomes" id="UP000008311">
    <property type="component" value="Unassembled WGS sequence"/>
</dbReference>
<evidence type="ECO:0000313" key="1">
    <source>
        <dbReference type="EMBL" id="EEF39058.1"/>
    </source>
</evidence>
<accession>B9SBH3</accession>
<evidence type="ECO:0000313" key="2">
    <source>
        <dbReference type="Proteomes" id="UP000008311"/>
    </source>
</evidence>
<protein>
    <submittedName>
        <fullName evidence="1">Uncharacterized protein</fullName>
    </submittedName>
</protein>
<sequence length="78" mass="8989">MSDEYCAQKKQLQSKILLLKAIAPCGIKYSQCTHTFAAYKFLKVPLLAPHSHIHDVINKLFPSNRYKCSRFNSVGQYR</sequence>
<gene>
    <name evidence="1" type="ORF">RCOM_0718340</name>
</gene>
<dbReference type="InParanoid" id="B9SBH3"/>
<dbReference type="AlphaFoldDB" id="B9SBH3"/>
<reference evidence="2" key="1">
    <citation type="journal article" date="2010" name="Nat. Biotechnol.">
        <title>Draft genome sequence of the oilseed species Ricinus communis.</title>
        <authorList>
            <person name="Chan A.P."/>
            <person name="Crabtree J."/>
            <person name="Zhao Q."/>
            <person name="Lorenzi H."/>
            <person name="Orvis J."/>
            <person name="Puiu D."/>
            <person name="Melake-Berhan A."/>
            <person name="Jones K.M."/>
            <person name="Redman J."/>
            <person name="Chen G."/>
            <person name="Cahoon E.B."/>
            <person name="Gedil M."/>
            <person name="Stanke M."/>
            <person name="Haas B.J."/>
            <person name="Wortman J.R."/>
            <person name="Fraser-Liggett C.M."/>
            <person name="Ravel J."/>
            <person name="Rabinowicz P.D."/>
        </authorList>
    </citation>
    <scope>NUCLEOTIDE SEQUENCE [LARGE SCALE GENOMIC DNA]</scope>
    <source>
        <strain evidence="2">cv. Hale</strain>
    </source>
</reference>
<proteinExistence type="predicted"/>
<name>B9SBH3_RICCO</name>